<dbReference type="Gene3D" id="3.30.160.810">
    <property type="match status" value="1"/>
</dbReference>
<gene>
    <name evidence="5" type="ORF">GSTUAT00002797001</name>
</gene>
<dbReference type="InterPro" id="IPR019927">
    <property type="entry name" value="Ribosomal_uL3_bac/org-type"/>
</dbReference>
<proteinExistence type="inferred from homology"/>
<dbReference type="AlphaFoldDB" id="A0A292Q382"/>
<dbReference type="SUPFAM" id="SSF50447">
    <property type="entry name" value="Translation proteins"/>
    <property type="match status" value="1"/>
</dbReference>
<evidence type="ECO:0000256" key="2">
    <source>
        <dbReference type="ARBA" id="ARBA00022980"/>
    </source>
</evidence>
<dbReference type="InterPro" id="IPR009000">
    <property type="entry name" value="Transl_B-barrel_sf"/>
</dbReference>
<sequence length="306" mass="32982">MPPRISLAHYLRHLWRNPCPFQPTQPPDLANRCRSFTTTVPNAFGNRPKRISSSGSPELLEGSKAAALERKRLATRPGVLAIKKGMTAIYRPNGRRISCTVLQLERVQVTAVKTRQKHGYWAVQVGSGWRNSQNVTRPMLGHFEAGGVAPKEHLREFRVKDENGLMEPGTTFSADFFIEGQYVDVRANCKGHGFAGGMKRHGFAGQPASHGNSLSHRIMGSAGQSQGGGSRVLPGKRMPGRMGGHRVTRPHVQVMKIDKELGTILLFGPVPGPKGCTVAIQDTILGPPPAIPEATAAPGESAVAAA</sequence>
<dbReference type="Gene3D" id="2.40.30.10">
    <property type="entry name" value="Translation factors"/>
    <property type="match status" value="1"/>
</dbReference>
<evidence type="ECO:0000256" key="1">
    <source>
        <dbReference type="ARBA" id="ARBA00006540"/>
    </source>
</evidence>
<dbReference type="InterPro" id="IPR000597">
    <property type="entry name" value="Ribosomal_uL3"/>
</dbReference>
<dbReference type="FunFam" id="2.40.30.10:FF:000004">
    <property type="entry name" value="50S ribosomal protein L3"/>
    <property type="match status" value="1"/>
</dbReference>
<dbReference type="FunFam" id="3.30.160.810:FF:000001">
    <property type="entry name" value="50S ribosomal protein L3"/>
    <property type="match status" value="1"/>
</dbReference>
<evidence type="ECO:0000313" key="5">
    <source>
        <dbReference type="EMBL" id="CUS13117.1"/>
    </source>
</evidence>
<name>A0A292Q382_9PEZI</name>
<keyword evidence="6" id="KW-1185">Reference proteome</keyword>
<dbReference type="Proteomes" id="UP001412239">
    <property type="component" value="Unassembled WGS sequence"/>
</dbReference>
<keyword evidence="3" id="KW-0687">Ribonucleoprotein</keyword>
<dbReference type="PANTHER" id="PTHR11229:SF8">
    <property type="entry name" value="LARGE RIBOSOMAL SUBUNIT PROTEIN UL3M"/>
    <property type="match status" value="1"/>
</dbReference>
<dbReference type="EMBL" id="LN890978">
    <property type="protein sequence ID" value="CUS13117.1"/>
    <property type="molecule type" value="Genomic_DNA"/>
</dbReference>
<accession>A0A292Q382</accession>
<evidence type="ECO:0000256" key="4">
    <source>
        <dbReference type="ARBA" id="ARBA00035209"/>
    </source>
</evidence>
<dbReference type="GO" id="GO:0006412">
    <property type="term" value="P:translation"/>
    <property type="evidence" value="ECO:0007669"/>
    <property type="project" value="InterPro"/>
</dbReference>
<comment type="similarity">
    <text evidence="1">Belongs to the universal ribosomal protein uL3 family.</text>
</comment>
<dbReference type="PANTHER" id="PTHR11229">
    <property type="entry name" value="50S RIBOSOMAL PROTEIN L3"/>
    <property type="match status" value="1"/>
</dbReference>
<dbReference type="GO" id="GO:0003735">
    <property type="term" value="F:structural constituent of ribosome"/>
    <property type="evidence" value="ECO:0007669"/>
    <property type="project" value="InterPro"/>
</dbReference>
<evidence type="ECO:0000313" key="6">
    <source>
        <dbReference type="Proteomes" id="UP001412239"/>
    </source>
</evidence>
<keyword evidence="2" id="KW-0689">Ribosomal protein</keyword>
<organism evidence="5 6">
    <name type="scientific">Tuber aestivum</name>
    <name type="common">summer truffle</name>
    <dbReference type="NCBI Taxonomy" id="59557"/>
    <lineage>
        <taxon>Eukaryota</taxon>
        <taxon>Fungi</taxon>
        <taxon>Dikarya</taxon>
        <taxon>Ascomycota</taxon>
        <taxon>Pezizomycotina</taxon>
        <taxon>Pezizomycetes</taxon>
        <taxon>Pezizales</taxon>
        <taxon>Tuberaceae</taxon>
        <taxon>Tuber</taxon>
    </lineage>
</organism>
<dbReference type="Pfam" id="PF00297">
    <property type="entry name" value="Ribosomal_L3"/>
    <property type="match status" value="1"/>
</dbReference>
<reference evidence="5" key="1">
    <citation type="submission" date="2015-10" db="EMBL/GenBank/DDBJ databases">
        <authorList>
            <person name="Regsiter A."/>
            <person name="william w."/>
        </authorList>
    </citation>
    <scope>NUCLEOTIDE SEQUENCE</scope>
    <source>
        <strain evidence="5">Montdore</strain>
    </source>
</reference>
<dbReference type="GO" id="GO:0005762">
    <property type="term" value="C:mitochondrial large ribosomal subunit"/>
    <property type="evidence" value="ECO:0007669"/>
    <property type="project" value="TreeGrafter"/>
</dbReference>
<dbReference type="NCBIfam" id="TIGR03625">
    <property type="entry name" value="L3_bact"/>
    <property type="match status" value="1"/>
</dbReference>
<evidence type="ECO:0000256" key="3">
    <source>
        <dbReference type="ARBA" id="ARBA00023274"/>
    </source>
</evidence>
<protein>
    <recommendedName>
        <fullName evidence="4">Large ribosomal subunit protein uL3m</fullName>
    </recommendedName>
</protein>